<dbReference type="AlphaFoldDB" id="A0A7D9DNJ7"/>
<dbReference type="PANTHER" id="PTHR47510:SF3">
    <property type="entry name" value="ENDO_EXONUCLEASE_PHOSPHATASE DOMAIN-CONTAINING PROTEIN"/>
    <property type="match status" value="1"/>
</dbReference>
<protein>
    <recommendedName>
        <fullName evidence="2">Endonuclease/exonuclease/phosphatase domain-containing protein</fullName>
    </recommendedName>
</protein>
<dbReference type="Gene3D" id="3.60.10.10">
    <property type="entry name" value="Endonuclease/exonuclease/phosphatase"/>
    <property type="match status" value="1"/>
</dbReference>
<sequence>MNEVDLAGITETWLNSIILDSCVNIQGYNLVRNDRTEKRGGGVCVFVKSSIPFVTLPNLGCPNHECLWVKLRPYRLPREISCIIVCVLYNPPLADNNELYEYIIVSLDKILLQYPGAGVIVMGDFNQFDTKRLCRNSSLKQIVKKPTRGIATLDLILTNIKRWYKDPDILPAIGQSDHMSIMLYPLENPVVPTQLPKFGIMDTIHSTLDQRQFGSLKGYSTVDALISMFHCWFSDTDGNGETVDVFDEYGRASGARLNRTKSKGLWLGSHLVRVLKEFSVDLSQPQQSKFYYARRLQNCVSPVQTRSEVHWNRRLGPGVIWKDIWKEIAHSMNDPVLRDFDWRTVNRILPVNSRMHQWNSRLPPRCARSGAQVETLEHNFINGQIFRLLLKISVENTGRGNPGGAAGDALAAPGGGAAASGGDATRGSGPASAGGARRGSDASRGGRGDSRGTGGANRNGDAGRIADDANRGGADARRDHCMKSDVFRGIHMSTRVRRKRILHQYSDVEY</sequence>
<feature type="compositionally biased region" description="Basic and acidic residues" evidence="1">
    <location>
        <begin position="438"/>
        <end position="450"/>
    </location>
</feature>
<dbReference type="PANTHER" id="PTHR47510">
    <property type="entry name" value="REVERSE TRANSCRIPTASE DOMAIN-CONTAINING PROTEIN"/>
    <property type="match status" value="1"/>
</dbReference>
<feature type="compositionally biased region" description="Low complexity" evidence="1">
    <location>
        <begin position="420"/>
        <end position="435"/>
    </location>
</feature>
<proteinExistence type="predicted"/>
<gene>
    <name evidence="3" type="ORF">PACLA_8A044372</name>
</gene>
<evidence type="ECO:0000256" key="1">
    <source>
        <dbReference type="SAM" id="MobiDB-lite"/>
    </source>
</evidence>
<dbReference type="InterPro" id="IPR005135">
    <property type="entry name" value="Endo/exonuclease/phosphatase"/>
</dbReference>
<feature type="compositionally biased region" description="Basic and acidic residues" evidence="1">
    <location>
        <begin position="464"/>
        <end position="477"/>
    </location>
</feature>
<name>A0A7D9DNJ7_PARCT</name>
<accession>A0A7D9DNJ7</accession>
<organism evidence="3 4">
    <name type="scientific">Paramuricea clavata</name>
    <name type="common">Red gorgonian</name>
    <name type="synonym">Violescent sea-whip</name>
    <dbReference type="NCBI Taxonomy" id="317549"/>
    <lineage>
        <taxon>Eukaryota</taxon>
        <taxon>Metazoa</taxon>
        <taxon>Cnidaria</taxon>
        <taxon>Anthozoa</taxon>
        <taxon>Octocorallia</taxon>
        <taxon>Malacalcyonacea</taxon>
        <taxon>Plexauridae</taxon>
        <taxon>Paramuricea</taxon>
    </lineage>
</organism>
<dbReference type="OrthoDB" id="10037236at2759"/>
<dbReference type="SUPFAM" id="SSF56219">
    <property type="entry name" value="DNase I-like"/>
    <property type="match status" value="1"/>
</dbReference>
<dbReference type="EMBL" id="CACRXK020001424">
    <property type="protein sequence ID" value="CAB3989052.1"/>
    <property type="molecule type" value="Genomic_DNA"/>
</dbReference>
<dbReference type="GO" id="GO:0003824">
    <property type="term" value="F:catalytic activity"/>
    <property type="evidence" value="ECO:0007669"/>
    <property type="project" value="InterPro"/>
</dbReference>
<feature type="region of interest" description="Disordered" evidence="1">
    <location>
        <begin position="413"/>
        <end position="477"/>
    </location>
</feature>
<dbReference type="InterPro" id="IPR036691">
    <property type="entry name" value="Endo/exonu/phosph_ase_sf"/>
</dbReference>
<keyword evidence="4" id="KW-1185">Reference proteome</keyword>
<evidence type="ECO:0000259" key="2">
    <source>
        <dbReference type="Pfam" id="PF03372"/>
    </source>
</evidence>
<feature type="domain" description="Endonuclease/exonuclease/phosphatase" evidence="2">
    <location>
        <begin position="4"/>
        <end position="178"/>
    </location>
</feature>
<evidence type="ECO:0000313" key="4">
    <source>
        <dbReference type="Proteomes" id="UP001152795"/>
    </source>
</evidence>
<comment type="caution">
    <text evidence="3">The sequence shown here is derived from an EMBL/GenBank/DDBJ whole genome shotgun (WGS) entry which is preliminary data.</text>
</comment>
<reference evidence="3" key="1">
    <citation type="submission" date="2020-04" db="EMBL/GenBank/DDBJ databases">
        <authorList>
            <person name="Alioto T."/>
            <person name="Alioto T."/>
            <person name="Gomez Garrido J."/>
        </authorList>
    </citation>
    <scope>NUCLEOTIDE SEQUENCE</scope>
    <source>
        <strain evidence="3">A484AB</strain>
    </source>
</reference>
<dbReference type="Pfam" id="PF03372">
    <property type="entry name" value="Exo_endo_phos"/>
    <property type="match status" value="1"/>
</dbReference>
<evidence type="ECO:0000313" key="3">
    <source>
        <dbReference type="EMBL" id="CAB3989052.1"/>
    </source>
</evidence>
<dbReference type="Proteomes" id="UP001152795">
    <property type="component" value="Unassembled WGS sequence"/>
</dbReference>